<organism evidence="1 2">
    <name type="scientific">Aequorivita soesokkakensis</name>
    <dbReference type="NCBI Taxonomy" id="1385699"/>
    <lineage>
        <taxon>Bacteria</taxon>
        <taxon>Pseudomonadati</taxon>
        <taxon>Bacteroidota</taxon>
        <taxon>Flavobacteriia</taxon>
        <taxon>Flavobacteriales</taxon>
        <taxon>Flavobacteriaceae</taxon>
        <taxon>Aequorivita</taxon>
    </lineage>
</organism>
<dbReference type="AlphaFoldDB" id="A0A1A9LEY5"/>
<sequence>METKNELGNDGLKLIAAITQKMTAMVAELQKEKPEKEFSLTVYEPNMYWCVNWKSTKRWKTEHFLKEFFQVRLYADDEHYSVKGEHMAEDVFEHLCDNHPLVKKKTIKELFEMTDAIVQQTKEAVLEALDKEFDPSY</sequence>
<reference evidence="1 2" key="1">
    <citation type="submission" date="2016-05" db="EMBL/GenBank/DDBJ databases">
        <title>Genome sequencing of Vitellibacter soesokkakensis RSSK-12.</title>
        <authorList>
            <person name="Thevarajoo S."/>
            <person name="Selvaratnam C."/>
            <person name="Goh K.M."/>
            <person name="Chan K.-G."/>
            <person name="Chong C.S."/>
        </authorList>
    </citation>
    <scope>NUCLEOTIDE SEQUENCE [LARGE SCALE GENOMIC DNA]</scope>
    <source>
        <strain evidence="1 2">RSSK-12</strain>
    </source>
</reference>
<comment type="caution">
    <text evidence="1">The sequence shown here is derived from an EMBL/GenBank/DDBJ whole genome shotgun (WGS) entry which is preliminary data.</text>
</comment>
<accession>A0A1A9LEY5</accession>
<dbReference type="RefSeq" id="WP_068761670.1">
    <property type="nucleotide sequence ID" value="NZ_LXIE01000012.1"/>
</dbReference>
<protein>
    <submittedName>
        <fullName evidence="1">Uncharacterized protein</fullName>
    </submittedName>
</protein>
<evidence type="ECO:0000313" key="1">
    <source>
        <dbReference type="EMBL" id="OAD91496.1"/>
    </source>
</evidence>
<gene>
    <name evidence="1" type="ORF">A7A78_03105</name>
</gene>
<dbReference type="EMBL" id="LXIE01000012">
    <property type="protein sequence ID" value="OAD91496.1"/>
    <property type="molecule type" value="Genomic_DNA"/>
</dbReference>
<dbReference type="Proteomes" id="UP000077552">
    <property type="component" value="Unassembled WGS sequence"/>
</dbReference>
<dbReference type="OrthoDB" id="3532550at2"/>
<keyword evidence="2" id="KW-1185">Reference proteome</keyword>
<proteinExistence type="predicted"/>
<name>A0A1A9LEY5_9FLAO</name>
<dbReference type="STRING" id="1385699.A7A78_03105"/>
<evidence type="ECO:0000313" key="2">
    <source>
        <dbReference type="Proteomes" id="UP000077552"/>
    </source>
</evidence>